<dbReference type="Proteomes" id="UP000278143">
    <property type="component" value="Unassembled WGS sequence"/>
</dbReference>
<protein>
    <submittedName>
        <fullName evidence="2">Uncharacterized protein</fullName>
    </submittedName>
</protein>
<keyword evidence="3" id="KW-1185">Reference proteome</keyword>
<evidence type="ECO:0000313" key="3">
    <source>
        <dbReference type="Proteomes" id="UP000278143"/>
    </source>
</evidence>
<reference evidence="3" key="1">
    <citation type="journal article" date="2018" name="Nat. Microbiol.">
        <title>Leveraging single-cell genomics to expand the fungal tree of life.</title>
        <authorList>
            <person name="Ahrendt S.R."/>
            <person name="Quandt C.A."/>
            <person name="Ciobanu D."/>
            <person name="Clum A."/>
            <person name="Salamov A."/>
            <person name="Andreopoulos B."/>
            <person name="Cheng J.F."/>
            <person name="Woyke T."/>
            <person name="Pelin A."/>
            <person name="Henrissat B."/>
            <person name="Reynolds N.K."/>
            <person name="Benny G.L."/>
            <person name="Smith M.E."/>
            <person name="James T.Y."/>
            <person name="Grigoriev I.V."/>
        </authorList>
    </citation>
    <scope>NUCLEOTIDE SEQUENCE [LARGE SCALE GENOMIC DNA]</scope>
    <source>
        <strain evidence="3">Benny S71-1</strain>
    </source>
</reference>
<keyword evidence="1" id="KW-0732">Signal</keyword>
<feature type="signal peptide" evidence="1">
    <location>
        <begin position="1"/>
        <end position="28"/>
    </location>
</feature>
<evidence type="ECO:0000313" key="2">
    <source>
        <dbReference type="EMBL" id="RKP24441.1"/>
    </source>
</evidence>
<dbReference type="EMBL" id="KZ990224">
    <property type="protein sequence ID" value="RKP24441.1"/>
    <property type="molecule type" value="Genomic_DNA"/>
</dbReference>
<organism evidence="2 3">
    <name type="scientific">Syncephalis pseudoplumigaleata</name>
    <dbReference type="NCBI Taxonomy" id="1712513"/>
    <lineage>
        <taxon>Eukaryota</taxon>
        <taxon>Fungi</taxon>
        <taxon>Fungi incertae sedis</taxon>
        <taxon>Zoopagomycota</taxon>
        <taxon>Zoopagomycotina</taxon>
        <taxon>Zoopagomycetes</taxon>
        <taxon>Zoopagales</taxon>
        <taxon>Piptocephalidaceae</taxon>
        <taxon>Syncephalis</taxon>
    </lineage>
</organism>
<accession>A0A4P9YYK8</accession>
<feature type="chain" id="PRO_5020865840" evidence="1">
    <location>
        <begin position="29"/>
        <end position="189"/>
    </location>
</feature>
<proteinExistence type="predicted"/>
<gene>
    <name evidence="2" type="ORF">SYNPS1DRAFT_29799</name>
</gene>
<evidence type="ECO:0000256" key="1">
    <source>
        <dbReference type="SAM" id="SignalP"/>
    </source>
</evidence>
<sequence>MMLFTQVKLTLTALLASVLACQLNTVDAMPGFKINTEDYAFIAEHMGHIQPTHIITSLDTGVLMAEGIIGRGSNAHHVHLTCGYTKKARPLLAFYEHLARWEKSPTINADILRSVAFPLDKMSEDEPRCFTTSAGSHKRVAAYARSPSKYNAFIASANQEIRINEDLDGEHVFLPVTSLRIMRGPPRSS</sequence>
<name>A0A4P9YYK8_9FUNG</name>
<dbReference type="AlphaFoldDB" id="A0A4P9YYK8"/>